<reference evidence="8" key="1">
    <citation type="submission" date="2022-08" db="EMBL/GenBank/DDBJ databases">
        <authorList>
            <person name="Marques A."/>
        </authorList>
    </citation>
    <scope>NUCLEOTIDE SEQUENCE</scope>
    <source>
        <strain evidence="8">RhyPub2mFocal</strain>
        <tissue evidence="8">Leaves</tissue>
    </source>
</reference>
<evidence type="ECO:0000256" key="3">
    <source>
        <dbReference type="ARBA" id="ARBA00022448"/>
    </source>
</evidence>
<dbReference type="GO" id="GO:0015211">
    <property type="term" value="F:purine nucleoside transmembrane transporter activity"/>
    <property type="evidence" value="ECO:0007669"/>
    <property type="project" value="UniProtKB-UniRule"/>
</dbReference>
<evidence type="ECO:0000256" key="7">
    <source>
        <dbReference type="RuleBase" id="RU368015"/>
    </source>
</evidence>
<dbReference type="Proteomes" id="UP001140206">
    <property type="component" value="Chromosome 5"/>
</dbReference>
<feature type="transmembrane region" description="Helical" evidence="7">
    <location>
        <begin position="276"/>
        <end position="297"/>
    </location>
</feature>
<feature type="transmembrane region" description="Helical" evidence="7">
    <location>
        <begin position="159"/>
        <end position="177"/>
    </location>
</feature>
<feature type="transmembrane region" description="Helical" evidence="7">
    <location>
        <begin position="318"/>
        <end position="335"/>
    </location>
</feature>
<comment type="caution">
    <text evidence="8">The sequence shown here is derived from an EMBL/GenBank/DDBJ whole genome shotgun (WGS) entry which is preliminary data.</text>
</comment>
<feature type="transmembrane region" description="Helical" evidence="7">
    <location>
        <begin position="121"/>
        <end position="147"/>
    </location>
</feature>
<name>A0AAV8BTE6_9POAL</name>
<gene>
    <name evidence="8" type="ORF">LUZ62_080871</name>
</gene>
<organism evidence="8 9">
    <name type="scientific">Rhynchospora pubera</name>
    <dbReference type="NCBI Taxonomy" id="906938"/>
    <lineage>
        <taxon>Eukaryota</taxon>
        <taxon>Viridiplantae</taxon>
        <taxon>Streptophyta</taxon>
        <taxon>Embryophyta</taxon>
        <taxon>Tracheophyta</taxon>
        <taxon>Spermatophyta</taxon>
        <taxon>Magnoliopsida</taxon>
        <taxon>Liliopsida</taxon>
        <taxon>Poales</taxon>
        <taxon>Cyperaceae</taxon>
        <taxon>Cyperoideae</taxon>
        <taxon>Rhynchosporeae</taxon>
        <taxon>Rhynchospora</taxon>
    </lineage>
</organism>
<dbReference type="SUPFAM" id="SSF103481">
    <property type="entry name" value="Multidrug resistance efflux transporter EmrE"/>
    <property type="match status" value="1"/>
</dbReference>
<proteinExistence type="inferred from homology"/>
<keyword evidence="4 7" id="KW-0812">Transmembrane</keyword>
<feature type="transmembrane region" description="Helical" evidence="7">
    <location>
        <begin position="355"/>
        <end position="376"/>
    </location>
</feature>
<feature type="transmembrane region" description="Helical" evidence="7">
    <location>
        <begin position="410"/>
        <end position="428"/>
    </location>
</feature>
<comment type="subcellular location">
    <subcellularLocation>
        <location evidence="1 7">Membrane</location>
        <topology evidence="1 7">Multi-pass membrane protein</topology>
    </subcellularLocation>
</comment>
<evidence type="ECO:0000256" key="5">
    <source>
        <dbReference type="ARBA" id="ARBA00022989"/>
    </source>
</evidence>
<evidence type="ECO:0000313" key="8">
    <source>
        <dbReference type="EMBL" id="KAJ4746466.1"/>
    </source>
</evidence>
<feature type="transmembrane region" description="Helical" evidence="7">
    <location>
        <begin position="216"/>
        <end position="237"/>
    </location>
</feature>
<feature type="transmembrane region" description="Helical" evidence="7">
    <location>
        <begin position="383"/>
        <end position="404"/>
    </location>
</feature>
<accession>A0AAV8BTE6</accession>
<feature type="transmembrane region" description="Helical" evidence="7">
    <location>
        <begin position="189"/>
        <end position="210"/>
    </location>
</feature>
<dbReference type="InterPro" id="IPR030182">
    <property type="entry name" value="PUP_plant"/>
</dbReference>
<dbReference type="AlphaFoldDB" id="A0AAV8BTE6"/>
<evidence type="ECO:0000313" key="9">
    <source>
        <dbReference type="Proteomes" id="UP001140206"/>
    </source>
</evidence>
<evidence type="ECO:0000256" key="2">
    <source>
        <dbReference type="ARBA" id="ARBA00006213"/>
    </source>
</evidence>
<feature type="transmembrane region" description="Helical" evidence="7">
    <location>
        <begin position="244"/>
        <end position="264"/>
    </location>
</feature>
<evidence type="ECO:0000256" key="6">
    <source>
        <dbReference type="ARBA" id="ARBA00023136"/>
    </source>
</evidence>
<sequence>MSVINNPDSVQGVLPCFQRESLIRLCSSAHVPLSDKLVKIVSASFLSDFCMQMAEALEIQLPNRGNPSQPQEASPASPSAKDHVIALPQHDDATLPPSQWQSLPQKSVSISLTSILKRWKWWIVVLLDIVSVLAGQTAATLLGRFYFNEGGNSLWMETVIQSAGAPLLLIPLLLIPRKPSVARPPLRKIVPIYIGLGFLIAGDNLMYSYGLLYLPVSTYSLICASQLGFNAIFSYFFNKQKFTALIFNSVVLLTFSAALLGVNSDSGDSNIPKDKYPLGFVLTVGASAAFSLIVSLMQLTFDVVIKAQTFSWVLELQMYCNFIACLVTVAGLFISGEWKGITAEFEGYKTGKTSYILTLIGTAVGWQVFSIGLVGLLALVSSLFANVISTLALPLVPVFAVIFFHDGMNGVKVVAMLIAIWGFLSYMYQHYLDDSKAKKVEEDST</sequence>
<keyword evidence="9" id="KW-1185">Reference proteome</keyword>
<dbReference type="InterPro" id="IPR037185">
    <property type="entry name" value="EmrE-like"/>
</dbReference>
<dbReference type="GO" id="GO:0005345">
    <property type="term" value="F:purine nucleobase transmembrane transporter activity"/>
    <property type="evidence" value="ECO:0007669"/>
    <property type="project" value="UniProtKB-UniRule"/>
</dbReference>
<dbReference type="Pfam" id="PF16913">
    <property type="entry name" value="PUNUT"/>
    <property type="match status" value="1"/>
</dbReference>
<evidence type="ECO:0000256" key="4">
    <source>
        <dbReference type="ARBA" id="ARBA00022692"/>
    </source>
</evidence>
<comment type="similarity">
    <text evidence="2 7">Belongs to the purine permeases (TC 2.A.7.14) family.</text>
</comment>
<dbReference type="GO" id="GO:0016020">
    <property type="term" value="C:membrane"/>
    <property type="evidence" value="ECO:0007669"/>
    <property type="project" value="UniProtKB-SubCell"/>
</dbReference>
<dbReference type="PANTHER" id="PTHR31376">
    <property type="entry name" value="OS09G0467300 PROTEIN-RELATED"/>
    <property type="match status" value="1"/>
</dbReference>
<dbReference type="PANTHER" id="PTHR31376:SF2">
    <property type="entry name" value="PURINE PERMEASE 11-RELATED"/>
    <property type="match status" value="1"/>
</dbReference>
<protein>
    <recommendedName>
        <fullName evidence="7">Probable purine permease</fullName>
    </recommendedName>
</protein>
<keyword evidence="6 7" id="KW-0472">Membrane</keyword>
<evidence type="ECO:0000256" key="1">
    <source>
        <dbReference type="ARBA" id="ARBA00004141"/>
    </source>
</evidence>
<keyword evidence="3 7" id="KW-0813">Transport</keyword>
<dbReference type="EMBL" id="JAMFTS010000005">
    <property type="protein sequence ID" value="KAJ4746466.1"/>
    <property type="molecule type" value="Genomic_DNA"/>
</dbReference>
<keyword evidence="5 7" id="KW-1133">Transmembrane helix</keyword>